<organism evidence="1 2">
    <name type="scientific">Oleoguttula mirabilis</name>
    <dbReference type="NCBI Taxonomy" id="1507867"/>
    <lineage>
        <taxon>Eukaryota</taxon>
        <taxon>Fungi</taxon>
        <taxon>Dikarya</taxon>
        <taxon>Ascomycota</taxon>
        <taxon>Pezizomycotina</taxon>
        <taxon>Dothideomycetes</taxon>
        <taxon>Dothideomycetidae</taxon>
        <taxon>Mycosphaerellales</taxon>
        <taxon>Teratosphaeriaceae</taxon>
        <taxon>Oleoguttula</taxon>
    </lineage>
</organism>
<dbReference type="AlphaFoldDB" id="A0AAV9JSW1"/>
<evidence type="ECO:0000313" key="2">
    <source>
        <dbReference type="Proteomes" id="UP001324427"/>
    </source>
</evidence>
<proteinExistence type="predicted"/>
<keyword evidence="2" id="KW-1185">Reference proteome</keyword>
<protein>
    <submittedName>
        <fullName evidence="1">Uncharacterized protein</fullName>
    </submittedName>
</protein>
<name>A0AAV9JSW1_9PEZI</name>
<dbReference type="Proteomes" id="UP001324427">
    <property type="component" value="Unassembled WGS sequence"/>
</dbReference>
<accession>A0AAV9JSW1</accession>
<sequence length="259" mass="29333">MATNPFEKLPAELRVRIYKFALPVGKPLFAPYPYQPDPRITYSAGNETLTLWTDPPPVPKRALAMYKGVYGLRNAIASAPHLRSIIVDHTTSNGSHTAFRTFKEALQRLAGGKARFSCFGVGQYRLQSTELFKTIEFTLNHVDLAGSWALMIRAKPSTPSSTDICSWLSSFRTVWSPNIMMNNAIRTLDSYQGSMPYMPIRFHHHIPRSIGSIWPRSVPVDIRDLGLVERAGFMEEFDDAVYQYLDDYGSTGPQWVPKW</sequence>
<dbReference type="EMBL" id="JAVFHQ010000006">
    <property type="protein sequence ID" value="KAK4548776.1"/>
    <property type="molecule type" value="Genomic_DNA"/>
</dbReference>
<gene>
    <name evidence="1" type="ORF">LTR36_008549</name>
</gene>
<reference evidence="1 2" key="1">
    <citation type="submission" date="2021-11" db="EMBL/GenBank/DDBJ databases">
        <title>Black yeast isolated from Biological Soil Crust.</title>
        <authorList>
            <person name="Kurbessoian T."/>
        </authorList>
    </citation>
    <scope>NUCLEOTIDE SEQUENCE [LARGE SCALE GENOMIC DNA]</scope>
    <source>
        <strain evidence="1 2">CCFEE 5522</strain>
    </source>
</reference>
<evidence type="ECO:0000313" key="1">
    <source>
        <dbReference type="EMBL" id="KAK4548776.1"/>
    </source>
</evidence>
<comment type="caution">
    <text evidence="1">The sequence shown here is derived from an EMBL/GenBank/DDBJ whole genome shotgun (WGS) entry which is preliminary data.</text>
</comment>